<dbReference type="InterPro" id="IPR007048">
    <property type="entry name" value="IraD/Gp25-like"/>
</dbReference>
<name>A0A219YC22_9CAUD</name>
<accession>A0A219YC22</accession>
<protein>
    <submittedName>
        <fullName evidence="2">Baseplate wedge subunit</fullName>
    </submittedName>
</protein>
<dbReference type="Gene3D" id="3.10.450.40">
    <property type="match status" value="1"/>
</dbReference>
<reference evidence="2 3" key="1">
    <citation type="journal article" date="2017" name="Sci. Rep.">
        <title>Characterization and diversity of phages infecting Aeromonas salmonicida subsp. salmonicida.</title>
        <authorList>
            <person name="Vincent A.T."/>
            <person name="Paquet V.E."/>
            <person name="Bernatchez A."/>
            <person name="Tremblay D.M."/>
            <person name="Moineau S."/>
            <person name="Charette S.J."/>
        </authorList>
    </citation>
    <scope>NUCLEOTIDE SEQUENCE [LARGE SCALE GENOMIC DNA]</scope>
</reference>
<organism evidence="2 3">
    <name type="scientific">Aeromonas phage 65.2</name>
    <dbReference type="NCBI Taxonomy" id="1932896"/>
    <lineage>
        <taxon>Viruses</taxon>
        <taxon>Duplodnaviria</taxon>
        <taxon>Heunggongvirae</taxon>
        <taxon>Uroviricota</taxon>
        <taxon>Caudoviricetes</taxon>
        <taxon>Pantevenvirales</taxon>
        <taxon>Straboviridae</taxon>
        <taxon>Emmerichvirinae</taxon>
        <taxon>Ishigurovirus</taxon>
        <taxon>Ishigurovirus osborne</taxon>
    </lineage>
</organism>
<sequence>MSKFFGNRLKIISNEKITYYSDIDSLFRRDIKTNDVLMITNVSAVQQSMAGIIATRKGEKPFDPNFGCDIGAQLFELMNDASTSAVERSIYDAIRNYEPRAQIRQVKVVPMYDRNEYIVSIYYSLITDLAHVIELKMELSDG</sequence>
<evidence type="ECO:0000313" key="3">
    <source>
        <dbReference type="Proteomes" id="UP000225215"/>
    </source>
</evidence>
<proteinExistence type="predicted"/>
<dbReference type="Pfam" id="PF04965">
    <property type="entry name" value="GPW_gp25"/>
    <property type="match status" value="1"/>
</dbReference>
<evidence type="ECO:0000259" key="1">
    <source>
        <dbReference type="Pfam" id="PF04965"/>
    </source>
</evidence>
<evidence type="ECO:0000313" key="2">
    <source>
        <dbReference type="EMBL" id="APU01492.1"/>
    </source>
</evidence>
<dbReference type="SUPFAM" id="SSF160719">
    <property type="entry name" value="gpW/gp25-like"/>
    <property type="match status" value="1"/>
</dbReference>
<feature type="domain" description="IraD/Gp25-like" evidence="1">
    <location>
        <begin position="44"/>
        <end position="127"/>
    </location>
</feature>
<dbReference type="Proteomes" id="UP000225215">
    <property type="component" value="Segment"/>
</dbReference>
<dbReference type="EMBL" id="KY290955">
    <property type="protein sequence ID" value="APU01492.1"/>
    <property type="molecule type" value="Genomic_DNA"/>
</dbReference>